<dbReference type="EMBL" id="JAHRIQ010049497">
    <property type="protein sequence ID" value="MEQ2237690.1"/>
    <property type="molecule type" value="Genomic_DNA"/>
</dbReference>
<name>A0ABV0TXN2_9TELE</name>
<dbReference type="Proteomes" id="UP001482620">
    <property type="component" value="Unassembled WGS sequence"/>
</dbReference>
<evidence type="ECO:0000313" key="1">
    <source>
        <dbReference type="EMBL" id="MEQ2237690.1"/>
    </source>
</evidence>
<keyword evidence="2" id="KW-1185">Reference proteome</keyword>
<sequence length="103" mass="11664">MDNKTVFMPSTAHGIQNSQIEQKQIQVPKPAAVAEYNINMIGVYMSDRMLSFSRMSIQFKKWTVCTLLCFRGAQLELSRATMQLLDASLLPCRITGSNTKIYL</sequence>
<protein>
    <submittedName>
        <fullName evidence="1">Uncharacterized protein</fullName>
    </submittedName>
</protein>
<evidence type="ECO:0000313" key="2">
    <source>
        <dbReference type="Proteomes" id="UP001482620"/>
    </source>
</evidence>
<organism evidence="1 2">
    <name type="scientific">Ilyodon furcidens</name>
    <name type="common">goldbreast splitfin</name>
    <dbReference type="NCBI Taxonomy" id="33524"/>
    <lineage>
        <taxon>Eukaryota</taxon>
        <taxon>Metazoa</taxon>
        <taxon>Chordata</taxon>
        <taxon>Craniata</taxon>
        <taxon>Vertebrata</taxon>
        <taxon>Euteleostomi</taxon>
        <taxon>Actinopterygii</taxon>
        <taxon>Neopterygii</taxon>
        <taxon>Teleostei</taxon>
        <taxon>Neoteleostei</taxon>
        <taxon>Acanthomorphata</taxon>
        <taxon>Ovalentaria</taxon>
        <taxon>Atherinomorphae</taxon>
        <taxon>Cyprinodontiformes</taxon>
        <taxon>Goodeidae</taxon>
        <taxon>Ilyodon</taxon>
    </lineage>
</organism>
<reference evidence="1 2" key="1">
    <citation type="submission" date="2021-06" db="EMBL/GenBank/DDBJ databases">
        <authorList>
            <person name="Palmer J.M."/>
        </authorList>
    </citation>
    <scope>NUCLEOTIDE SEQUENCE [LARGE SCALE GENOMIC DNA]</scope>
    <source>
        <strain evidence="2">if_2019</strain>
        <tissue evidence="1">Muscle</tissue>
    </source>
</reference>
<gene>
    <name evidence="1" type="ORF">ILYODFUR_025651</name>
</gene>
<comment type="caution">
    <text evidence="1">The sequence shown here is derived from an EMBL/GenBank/DDBJ whole genome shotgun (WGS) entry which is preliminary data.</text>
</comment>
<proteinExistence type="predicted"/>
<dbReference type="PANTHER" id="PTHR47272:SF2">
    <property type="entry name" value="PIGGYBAC TRANSPOSABLE ELEMENT-DERIVED PROTEIN 3-LIKE"/>
    <property type="match status" value="1"/>
</dbReference>
<accession>A0ABV0TXN2</accession>
<dbReference type="PANTHER" id="PTHR47272">
    <property type="entry name" value="DDE_TNP_1_7 DOMAIN-CONTAINING PROTEIN"/>
    <property type="match status" value="1"/>
</dbReference>